<feature type="domain" description="Aminoglycoside phosphotransferase" evidence="1">
    <location>
        <begin position="25"/>
        <end position="150"/>
    </location>
</feature>
<proteinExistence type="predicted"/>
<dbReference type="AlphaFoldDB" id="A0A327WQR7"/>
<accession>A0A327WQR7</accession>
<comment type="caution">
    <text evidence="2">The sequence shown here is derived from an EMBL/GenBank/DDBJ whole genome shotgun (WGS) entry which is preliminary data.</text>
</comment>
<dbReference type="InterPro" id="IPR011009">
    <property type="entry name" value="Kinase-like_dom_sf"/>
</dbReference>
<dbReference type="EMBL" id="QLMC01000006">
    <property type="protein sequence ID" value="RAJ93192.1"/>
    <property type="molecule type" value="Genomic_DNA"/>
</dbReference>
<reference evidence="2 3" key="1">
    <citation type="submission" date="2018-06" db="EMBL/GenBank/DDBJ databases">
        <title>Genomic Encyclopedia of Archaeal and Bacterial Type Strains, Phase II (KMG-II): from individual species to whole genera.</title>
        <authorList>
            <person name="Goeker M."/>
        </authorList>
    </citation>
    <scope>NUCLEOTIDE SEQUENCE [LARGE SCALE GENOMIC DNA]</scope>
    <source>
        <strain evidence="2 3">DSM 21851</strain>
    </source>
</reference>
<dbReference type="SUPFAM" id="SSF56112">
    <property type="entry name" value="Protein kinase-like (PK-like)"/>
    <property type="match status" value="1"/>
</dbReference>
<gene>
    <name evidence="2" type="ORF">LX87_04704</name>
</gene>
<keyword evidence="3" id="KW-1185">Reference proteome</keyword>
<evidence type="ECO:0000259" key="1">
    <source>
        <dbReference type="Pfam" id="PF01636"/>
    </source>
</evidence>
<dbReference type="InterPro" id="IPR002575">
    <property type="entry name" value="Aminoglycoside_PTrfase"/>
</dbReference>
<dbReference type="Proteomes" id="UP000248790">
    <property type="component" value="Unassembled WGS sequence"/>
</dbReference>
<name>A0A327WQR7_LARAB</name>
<keyword evidence="2" id="KW-0808">Transferase</keyword>
<evidence type="ECO:0000313" key="2">
    <source>
        <dbReference type="EMBL" id="RAJ93192.1"/>
    </source>
</evidence>
<dbReference type="Gene3D" id="3.30.200.20">
    <property type="entry name" value="Phosphorylase Kinase, domain 1"/>
    <property type="match status" value="1"/>
</dbReference>
<protein>
    <submittedName>
        <fullName evidence="2">Macrolide phosphotransferase</fullName>
    </submittedName>
</protein>
<organism evidence="2 3">
    <name type="scientific">Larkinella arboricola</name>
    <dbReference type="NCBI Taxonomy" id="643671"/>
    <lineage>
        <taxon>Bacteria</taxon>
        <taxon>Pseudomonadati</taxon>
        <taxon>Bacteroidota</taxon>
        <taxon>Cytophagia</taxon>
        <taxon>Cytophagales</taxon>
        <taxon>Spirosomataceae</taxon>
        <taxon>Larkinella</taxon>
    </lineage>
</organism>
<evidence type="ECO:0000313" key="3">
    <source>
        <dbReference type="Proteomes" id="UP000248790"/>
    </source>
</evidence>
<dbReference type="Pfam" id="PF01636">
    <property type="entry name" value="APH"/>
    <property type="match status" value="1"/>
</dbReference>
<sequence length="163" mass="18579">METKAILQLAERHGLQLKDEISFNEMGIDFKVGFATEINGTKWVLRIPRRDNLAGQIEKERNILNLAKKYLSVAVPDWKIASPELVAYPLLDNKPVLTFDAQTYEVSWNMDQENNQYTHSLANVLVTLHQIPVQKVKDAGLKVLSPQMLRPEIQERLETVKAG</sequence>
<dbReference type="GO" id="GO:0016740">
    <property type="term" value="F:transferase activity"/>
    <property type="evidence" value="ECO:0007669"/>
    <property type="project" value="UniProtKB-KW"/>
</dbReference>